<gene>
    <name evidence="2" type="ORF">CNLFYP112_02366</name>
</gene>
<evidence type="ECO:0008006" key="3">
    <source>
        <dbReference type="Google" id="ProtNLM"/>
    </source>
</evidence>
<feature type="region of interest" description="Disordered" evidence="1">
    <location>
        <begin position="72"/>
        <end position="91"/>
    </location>
</feature>
<proteinExistence type="predicted"/>
<sequence>MSEYILKPCPFCGSEPMLGEVRPATRKSPPLFGITCIHCGAEMTDEFVPELIQRWNTSVTATASIDKEVMEGYGSAGHGTGTERVEDVGDS</sequence>
<feature type="compositionally biased region" description="Basic and acidic residues" evidence="1">
    <location>
        <begin position="81"/>
        <end position="91"/>
    </location>
</feature>
<evidence type="ECO:0000256" key="1">
    <source>
        <dbReference type="SAM" id="MobiDB-lite"/>
    </source>
</evidence>
<dbReference type="Pfam" id="PF14354">
    <property type="entry name" value="Lar_restr_allev"/>
    <property type="match status" value="1"/>
</dbReference>
<name>A0A6N2UXJ9_9FIRM</name>
<accession>A0A6N2UXJ9</accession>
<organism evidence="2">
    <name type="scientific">[Clostridium] nexile</name>
    <dbReference type="NCBI Taxonomy" id="29361"/>
    <lineage>
        <taxon>Bacteria</taxon>
        <taxon>Bacillati</taxon>
        <taxon>Bacillota</taxon>
        <taxon>Clostridia</taxon>
        <taxon>Lachnospirales</taxon>
        <taxon>Lachnospiraceae</taxon>
        <taxon>Tyzzerella</taxon>
    </lineage>
</organism>
<dbReference type="AlphaFoldDB" id="A0A6N2UXJ9"/>
<reference evidence="2" key="1">
    <citation type="submission" date="2019-11" db="EMBL/GenBank/DDBJ databases">
        <authorList>
            <person name="Feng L."/>
        </authorList>
    </citation>
    <scope>NUCLEOTIDE SEQUENCE</scope>
    <source>
        <strain evidence="2">CnexileLFYP112</strain>
    </source>
</reference>
<evidence type="ECO:0000313" key="2">
    <source>
        <dbReference type="EMBL" id="VYT22864.1"/>
    </source>
</evidence>
<protein>
    <recommendedName>
        <fullName evidence="3">Restriction alleviation protein, Lar family</fullName>
    </recommendedName>
</protein>
<dbReference type="EMBL" id="CACRTG010000021">
    <property type="protein sequence ID" value="VYT22864.1"/>
    <property type="molecule type" value="Genomic_DNA"/>
</dbReference>